<gene>
    <name evidence="5" type="ORF">UU29_C0008G0133</name>
</gene>
<evidence type="ECO:0000259" key="4">
    <source>
        <dbReference type="Pfam" id="PF08241"/>
    </source>
</evidence>
<sequence length="253" mass="28921">MEISEYQNIFNQEESHFFYVGTHDLVLNLLKGYLFKNGKTDLQRMTILDAGCGTGLLLFKMKKLGLVRGVDISSQAVQLSKKRGLKEIYQSSIEKMPFKDQSFGAIVCIDVLYHQQVGDDLKALQQFYRLLKPGGILVIKVPAFDWLGGKHDRLVQTQRRYDRKQLSSKLTATGFQIKKITYSNMFLLPVVFLKRKLENYLPSALSEGSDIFYIPRLLNRILILVLILERMLLNFVNLPFGVSVIAVAEKPKV</sequence>
<dbReference type="InterPro" id="IPR013216">
    <property type="entry name" value="Methyltransf_11"/>
</dbReference>
<protein>
    <submittedName>
        <fullName evidence="5">Methyltransferase type 11</fullName>
    </submittedName>
</protein>
<dbReference type="Gene3D" id="3.40.50.150">
    <property type="entry name" value="Vaccinia Virus protein VP39"/>
    <property type="match status" value="1"/>
</dbReference>
<organism evidence="5 6">
    <name type="scientific">Candidatus Daviesbacteria bacterium GW2011_GWA2_40_9</name>
    <dbReference type="NCBI Taxonomy" id="1618424"/>
    <lineage>
        <taxon>Bacteria</taxon>
        <taxon>Candidatus Daviesiibacteriota</taxon>
    </lineage>
</organism>
<dbReference type="EMBL" id="LCAB01000008">
    <property type="protein sequence ID" value="KKR83024.1"/>
    <property type="molecule type" value="Genomic_DNA"/>
</dbReference>
<dbReference type="PANTHER" id="PTHR43464">
    <property type="entry name" value="METHYLTRANSFERASE"/>
    <property type="match status" value="1"/>
</dbReference>
<dbReference type="Proteomes" id="UP000034601">
    <property type="component" value="Unassembled WGS sequence"/>
</dbReference>
<dbReference type="CDD" id="cd02440">
    <property type="entry name" value="AdoMet_MTases"/>
    <property type="match status" value="1"/>
</dbReference>
<keyword evidence="1 5" id="KW-0489">Methyltransferase</keyword>
<accession>A0A0G0U1N2</accession>
<feature type="domain" description="Methyltransferase type 11" evidence="4">
    <location>
        <begin position="48"/>
        <end position="139"/>
    </location>
</feature>
<evidence type="ECO:0000256" key="1">
    <source>
        <dbReference type="ARBA" id="ARBA00022603"/>
    </source>
</evidence>
<name>A0A0G0U1N2_9BACT</name>
<dbReference type="GO" id="GO:0032259">
    <property type="term" value="P:methylation"/>
    <property type="evidence" value="ECO:0007669"/>
    <property type="project" value="UniProtKB-KW"/>
</dbReference>
<evidence type="ECO:0000313" key="6">
    <source>
        <dbReference type="Proteomes" id="UP000034601"/>
    </source>
</evidence>
<dbReference type="SUPFAM" id="SSF53335">
    <property type="entry name" value="S-adenosyl-L-methionine-dependent methyltransferases"/>
    <property type="match status" value="1"/>
</dbReference>
<dbReference type="InterPro" id="IPR029063">
    <property type="entry name" value="SAM-dependent_MTases_sf"/>
</dbReference>
<comment type="caution">
    <text evidence="5">The sequence shown here is derived from an EMBL/GenBank/DDBJ whole genome shotgun (WGS) entry which is preliminary data.</text>
</comment>
<dbReference type="Pfam" id="PF08241">
    <property type="entry name" value="Methyltransf_11"/>
    <property type="match status" value="1"/>
</dbReference>
<evidence type="ECO:0000256" key="2">
    <source>
        <dbReference type="ARBA" id="ARBA00022679"/>
    </source>
</evidence>
<reference evidence="5 6" key="1">
    <citation type="journal article" date="2015" name="Nature">
        <title>rRNA introns, odd ribosomes, and small enigmatic genomes across a large radiation of phyla.</title>
        <authorList>
            <person name="Brown C.T."/>
            <person name="Hug L.A."/>
            <person name="Thomas B.C."/>
            <person name="Sharon I."/>
            <person name="Castelle C.J."/>
            <person name="Singh A."/>
            <person name="Wilkins M.J."/>
            <person name="Williams K.H."/>
            <person name="Banfield J.F."/>
        </authorList>
    </citation>
    <scope>NUCLEOTIDE SEQUENCE [LARGE SCALE GENOMIC DNA]</scope>
</reference>
<evidence type="ECO:0000256" key="3">
    <source>
        <dbReference type="ARBA" id="ARBA00022691"/>
    </source>
</evidence>
<dbReference type="AlphaFoldDB" id="A0A0G0U1N2"/>
<dbReference type="GO" id="GO:0008757">
    <property type="term" value="F:S-adenosylmethionine-dependent methyltransferase activity"/>
    <property type="evidence" value="ECO:0007669"/>
    <property type="project" value="InterPro"/>
</dbReference>
<proteinExistence type="predicted"/>
<dbReference type="PANTHER" id="PTHR43464:SF19">
    <property type="entry name" value="UBIQUINONE BIOSYNTHESIS O-METHYLTRANSFERASE, MITOCHONDRIAL"/>
    <property type="match status" value="1"/>
</dbReference>
<keyword evidence="3" id="KW-0949">S-adenosyl-L-methionine</keyword>
<keyword evidence="2 5" id="KW-0808">Transferase</keyword>
<evidence type="ECO:0000313" key="5">
    <source>
        <dbReference type="EMBL" id="KKR83024.1"/>
    </source>
</evidence>